<dbReference type="GO" id="GO:0016020">
    <property type="term" value="C:membrane"/>
    <property type="evidence" value="ECO:0007669"/>
    <property type="project" value="GOC"/>
</dbReference>
<dbReference type="Proteomes" id="UP001530400">
    <property type="component" value="Unassembled WGS sequence"/>
</dbReference>
<keyword evidence="1" id="KW-0808">Transferase</keyword>
<proteinExistence type="predicted"/>
<dbReference type="PANTHER" id="PTHR32385:SF15">
    <property type="entry name" value="INOSITOL PHOSPHOCERAMIDE MANNOSYLTRANSFERASE 1"/>
    <property type="match status" value="1"/>
</dbReference>
<dbReference type="SUPFAM" id="SSF53448">
    <property type="entry name" value="Nucleotide-diphospho-sugar transferases"/>
    <property type="match status" value="1"/>
</dbReference>
<protein>
    <submittedName>
        <fullName evidence="3">Uncharacterized protein</fullName>
    </submittedName>
</protein>
<dbReference type="EMBL" id="JALLPJ020001225">
    <property type="protein sequence ID" value="KAL3773643.1"/>
    <property type="molecule type" value="Genomic_DNA"/>
</dbReference>
<feature type="transmembrane region" description="Helical" evidence="2">
    <location>
        <begin position="6"/>
        <end position="22"/>
    </location>
</feature>
<keyword evidence="4" id="KW-1185">Reference proteome</keyword>
<dbReference type="GO" id="GO:0016740">
    <property type="term" value="F:transferase activity"/>
    <property type="evidence" value="ECO:0007669"/>
    <property type="project" value="UniProtKB-KW"/>
</dbReference>
<reference evidence="3 4" key="1">
    <citation type="submission" date="2024-10" db="EMBL/GenBank/DDBJ databases">
        <title>Updated reference genomes for cyclostephanoid diatoms.</title>
        <authorList>
            <person name="Roberts W.R."/>
            <person name="Alverson A.J."/>
        </authorList>
    </citation>
    <scope>NUCLEOTIDE SEQUENCE [LARGE SCALE GENOMIC DNA]</scope>
    <source>
        <strain evidence="3 4">AJA010-31</strain>
    </source>
</reference>
<organism evidence="3 4">
    <name type="scientific">Cyclotella atomus</name>
    <dbReference type="NCBI Taxonomy" id="382360"/>
    <lineage>
        <taxon>Eukaryota</taxon>
        <taxon>Sar</taxon>
        <taxon>Stramenopiles</taxon>
        <taxon>Ochrophyta</taxon>
        <taxon>Bacillariophyta</taxon>
        <taxon>Coscinodiscophyceae</taxon>
        <taxon>Thalassiosirophycidae</taxon>
        <taxon>Stephanodiscales</taxon>
        <taxon>Stephanodiscaceae</taxon>
        <taxon>Cyclotella</taxon>
    </lineage>
</organism>
<keyword evidence="2" id="KW-0472">Membrane</keyword>
<name>A0ABD3NC50_9STRA</name>
<dbReference type="AlphaFoldDB" id="A0ABD3NC50"/>
<dbReference type="Pfam" id="PF04488">
    <property type="entry name" value="Gly_transf_sug"/>
    <property type="match status" value="1"/>
</dbReference>
<dbReference type="Gene3D" id="3.90.550.20">
    <property type="match status" value="1"/>
</dbReference>
<dbReference type="InterPro" id="IPR007577">
    <property type="entry name" value="GlycoTrfase_DXD_sugar-bd_CS"/>
</dbReference>
<evidence type="ECO:0000256" key="1">
    <source>
        <dbReference type="ARBA" id="ARBA00022679"/>
    </source>
</evidence>
<dbReference type="GO" id="GO:0006673">
    <property type="term" value="P:inositol phosphoceramide metabolic process"/>
    <property type="evidence" value="ECO:0007669"/>
    <property type="project" value="UniProtKB-ARBA"/>
</dbReference>
<accession>A0ABD3NC50</accession>
<evidence type="ECO:0000256" key="2">
    <source>
        <dbReference type="SAM" id="Phobius"/>
    </source>
</evidence>
<keyword evidence="2" id="KW-1133">Transmembrane helix</keyword>
<dbReference type="GO" id="GO:0006688">
    <property type="term" value="P:glycosphingolipid biosynthetic process"/>
    <property type="evidence" value="ECO:0007669"/>
    <property type="project" value="UniProtKB-ARBA"/>
</dbReference>
<dbReference type="InterPro" id="IPR029044">
    <property type="entry name" value="Nucleotide-diphossugar_trans"/>
</dbReference>
<gene>
    <name evidence="3" type="ORF">ACHAWO_007710</name>
</gene>
<comment type="caution">
    <text evidence="3">The sequence shown here is derived from an EMBL/GenBank/DDBJ whole genome shotgun (WGS) entry which is preliminary data.</text>
</comment>
<dbReference type="InterPro" id="IPR051706">
    <property type="entry name" value="Glycosyltransferase_domain"/>
</dbReference>
<keyword evidence="2" id="KW-0812">Transmembrane</keyword>
<dbReference type="PANTHER" id="PTHR32385">
    <property type="entry name" value="MANNOSYL PHOSPHORYLINOSITOL CERAMIDE SYNTHASE"/>
    <property type="match status" value="1"/>
</dbReference>
<sequence length="388" mass="44589">MTRFSYINITLVVFYFILMFQASTKLSTSSVEDIENAVDLAAWTIDKNKNSKMPTLEYLTGNPKNVSCPSPLVPVYDRIVEDLYLERKIPRAIHVSMKSRCLPPDLAAAPSAWKEALPHHSFYFHDDDAVARLFEVELKEFPQLQSIMRCIKFKGAMLIDVWRVLIVYCFGGIYSDVDTMPNSEFNELSPISADDEFFVFSDAWERPSQWFFAMEPKVRIMKSMCHSWHLSNLFASLLLFTSFLSEAPYIKKPKVVFVTGPDAFKHGYGNALGWPDKLFDDGRHMGKKFNTSATKVSRKRTHAYVRSIEFEKIVPWSDTENITVREKIERQSGVIHWTKQVGRNEISFGGSCLDFMYLTDNNLMAQQDSTMLLQEEGNVTLENQTIEV</sequence>
<evidence type="ECO:0000313" key="4">
    <source>
        <dbReference type="Proteomes" id="UP001530400"/>
    </source>
</evidence>
<evidence type="ECO:0000313" key="3">
    <source>
        <dbReference type="EMBL" id="KAL3773643.1"/>
    </source>
</evidence>